<accession>A0AAE0BKH1</accession>
<comment type="caution">
    <text evidence="1">The sequence shown here is derived from an EMBL/GenBank/DDBJ whole genome shotgun (WGS) entry which is preliminary data.</text>
</comment>
<organism evidence="1 2">
    <name type="scientific">Cymbomonas tetramitiformis</name>
    <dbReference type="NCBI Taxonomy" id="36881"/>
    <lineage>
        <taxon>Eukaryota</taxon>
        <taxon>Viridiplantae</taxon>
        <taxon>Chlorophyta</taxon>
        <taxon>Pyramimonadophyceae</taxon>
        <taxon>Pyramimonadales</taxon>
        <taxon>Pyramimonadaceae</taxon>
        <taxon>Cymbomonas</taxon>
    </lineage>
</organism>
<protein>
    <submittedName>
        <fullName evidence="1">Uncharacterized protein</fullName>
    </submittedName>
</protein>
<evidence type="ECO:0000313" key="1">
    <source>
        <dbReference type="EMBL" id="KAK3238271.1"/>
    </source>
</evidence>
<gene>
    <name evidence="1" type="ORF">CYMTET_51702</name>
</gene>
<name>A0AAE0BKH1_9CHLO</name>
<dbReference type="Proteomes" id="UP001190700">
    <property type="component" value="Unassembled WGS sequence"/>
</dbReference>
<evidence type="ECO:0000313" key="2">
    <source>
        <dbReference type="Proteomes" id="UP001190700"/>
    </source>
</evidence>
<keyword evidence="2" id="KW-1185">Reference proteome</keyword>
<dbReference type="AlphaFoldDB" id="A0AAE0BKH1"/>
<proteinExistence type="predicted"/>
<dbReference type="EMBL" id="LGRX02034273">
    <property type="protein sequence ID" value="KAK3238271.1"/>
    <property type="molecule type" value="Genomic_DNA"/>
</dbReference>
<reference evidence="1 2" key="1">
    <citation type="journal article" date="2015" name="Genome Biol. Evol.">
        <title>Comparative Genomics of a Bacterivorous Green Alga Reveals Evolutionary Causalities and Consequences of Phago-Mixotrophic Mode of Nutrition.</title>
        <authorList>
            <person name="Burns J.A."/>
            <person name="Paasch A."/>
            <person name="Narechania A."/>
            <person name="Kim E."/>
        </authorList>
    </citation>
    <scope>NUCLEOTIDE SEQUENCE [LARGE SCALE GENOMIC DNA]</scope>
    <source>
        <strain evidence="1 2">PLY_AMNH</strain>
    </source>
</reference>
<sequence>METRLKQWAPSLATSQKQQNRDIELLREFYDYDERAVVEAVLLRLAGGPCDFSQEAAGASVRFQDIGALQVLLHPFLFTALGGSVQMKSGAMRVDLTVHLRLLRFLEACLCSHARNREMACSAGATPLLLHLLVSLQEDTWPEVAVWNRRGGARARQGYQLEVAQFMARCLVEVLNHHSSRSDVCMLLAQLQQTKPSGWLQPLLLKVLGAAAGLPYGVAAAADADEDSIREGQPRAWFDLSSPGCEGLHVQLPAVPAPKCLTFFTWIYLQTMPESEAVEPRGMFGRRGSRRGPVMARVWRLSGAENTALECYVLNDGSLALRSVQLELARGGQRAPKATTLAAPISDLQIRSGRWCCLCVTHRAALSAGNMTIYLDGQRAFQGQLPLPEPLTRLSGAYNGPIYSLGGYLPEGTAPLRLTRNVCSADTRALLPP</sequence>